<protein>
    <recommendedName>
        <fullName evidence="4">F-box domain-containing protein</fullName>
    </recommendedName>
</protein>
<gene>
    <name evidence="2" type="ORF">WJX84_004151</name>
</gene>
<organism evidence="2 3">
    <name type="scientific">Apatococcus fuscideae</name>
    <dbReference type="NCBI Taxonomy" id="2026836"/>
    <lineage>
        <taxon>Eukaryota</taxon>
        <taxon>Viridiplantae</taxon>
        <taxon>Chlorophyta</taxon>
        <taxon>core chlorophytes</taxon>
        <taxon>Trebouxiophyceae</taxon>
        <taxon>Chlorellales</taxon>
        <taxon>Chlorellaceae</taxon>
        <taxon>Apatococcus</taxon>
    </lineage>
</organism>
<proteinExistence type="predicted"/>
<feature type="region of interest" description="Disordered" evidence="1">
    <location>
        <begin position="194"/>
        <end position="236"/>
    </location>
</feature>
<reference evidence="2 3" key="1">
    <citation type="journal article" date="2024" name="Nat. Commun.">
        <title>Phylogenomics reveals the evolutionary origins of lichenization in chlorophyte algae.</title>
        <authorList>
            <person name="Puginier C."/>
            <person name="Libourel C."/>
            <person name="Otte J."/>
            <person name="Skaloud P."/>
            <person name="Haon M."/>
            <person name="Grisel S."/>
            <person name="Petersen M."/>
            <person name="Berrin J.G."/>
            <person name="Delaux P.M."/>
            <person name="Dal Grande F."/>
            <person name="Keller J."/>
        </authorList>
    </citation>
    <scope>NUCLEOTIDE SEQUENCE [LARGE SCALE GENOMIC DNA]</scope>
    <source>
        <strain evidence="2 3">SAG 2523</strain>
    </source>
</reference>
<dbReference type="AlphaFoldDB" id="A0AAW1RFR6"/>
<evidence type="ECO:0000313" key="2">
    <source>
        <dbReference type="EMBL" id="KAK9832569.1"/>
    </source>
</evidence>
<sequence length="669" mass="74311">MEARESPYGAGWLLAKHVVLAEREGSRFNFLRAAHDQMRILLCKSWDQAPQASALSANLRQLLKKLTKFSWSVTYDAICCSLEHRADCVALNVRTSLAFMDANRGGMGVWREVLQSWNTYRAWALRIVGACGLLAEYVSAEQAAEQMARGLPATPSLFGAARLAFRSQVLLAYGIRRPLQWALRQAQIAHQLRHRSSFHTAHQPPQAGCVPSSHAKQDAGMSAPSPEENAYSGFQSQQAGATSNCIPGETARGTIETFLEVRKLLEELDIADDSTRPKLCHTHGKFRQCFGLEPRPEDILFSGDILHVILERLTLPDALRLAASCSTIRNLVKDFRGQSGVFQPRLIVCSSKNNQVVELDWFSGETVATGSTMPPRKPAPPFARRRPRSEGCWSTGLAFSPYDHHLYVCQYKVNGIVQLHGRTLRYKKVFARSIPAPEGIVFSQNGMYVVSAEGDLHFMHLDGGRKMGGWSRSIRWGPPWSPFIDVPWGLAIGPPHEGRKLYITMANEYASKLYTDPPLVGDTDQLVVQGKLLIAKLSGPGKSPMGEEVITYKETSLSMVRPSGLCFTPGGDLLVTSMDRKIYQHVRQGHAGPSEFANIRPLTLDRDLGGLPWDLKMYGKHLLVTVHSGNKSKACIMQFQLDEGAGKAFFEREICSAKFQHPNMFLLEP</sequence>
<evidence type="ECO:0000256" key="1">
    <source>
        <dbReference type="SAM" id="MobiDB-lite"/>
    </source>
</evidence>
<keyword evidence="3" id="KW-1185">Reference proteome</keyword>
<dbReference type="SUPFAM" id="SSF63825">
    <property type="entry name" value="YWTD domain"/>
    <property type="match status" value="1"/>
</dbReference>
<dbReference type="EMBL" id="JALJOV010002236">
    <property type="protein sequence ID" value="KAK9832569.1"/>
    <property type="molecule type" value="Genomic_DNA"/>
</dbReference>
<accession>A0AAW1RFR6</accession>
<evidence type="ECO:0000313" key="3">
    <source>
        <dbReference type="Proteomes" id="UP001485043"/>
    </source>
</evidence>
<name>A0AAW1RFR6_9CHLO</name>
<comment type="caution">
    <text evidence="2">The sequence shown here is derived from an EMBL/GenBank/DDBJ whole genome shotgun (WGS) entry which is preliminary data.</text>
</comment>
<dbReference type="Proteomes" id="UP001485043">
    <property type="component" value="Unassembled WGS sequence"/>
</dbReference>
<evidence type="ECO:0008006" key="4">
    <source>
        <dbReference type="Google" id="ProtNLM"/>
    </source>
</evidence>